<keyword evidence="2" id="KW-0472">Membrane</keyword>
<feature type="transmembrane region" description="Helical" evidence="2">
    <location>
        <begin position="168"/>
        <end position="187"/>
    </location>
</feature>
<reference evidence="3" key="1">
    <citation type="submission" date="2022-11" db="EMBL/GenBank/DDBJ databases">
        <title>Centuries of genome instability and evolution in soft-shell clam transmissible cancer (bioRxiv).</title>
        <authorList>
            <person name="Hart S.F.M."/>
            <person name="Yonemitsu M.A."/>
            <person name="Giersch R.M."/>
            <person name="Beal B.F."/>
            <person name="Arriagada G."/>
            <person name="Davis B.W."/>
            <person name="Ostrander E.A."/>
            <person name="Goff S.P."/>
            <person name="Metzger M.J."/>
        </authorList>
    </citation>
    <scope>NUCLEOTIDE SEQUENCE</scope>
    <source>
        <strain evidence="3">MELC-2E11</strain>
        <tissue evidence="3">Siphon/mantle</tissue>
    </source>
</reference>
<dbReference type="PANTHER" id="PTHR11360">
    <property type="entry name" value="MONOCARBOXYLATE TRANSPORTER"/>
    <property type="match status" value="1"/>
</dbReference>
<feature type="region of interest" description="Disordered" evidence="1">
    <location>
        <begin position="272"/>
        <end position="296"/>
    </location>
</feature>
<protein>
    <submittedName>
        <fullName evidence="3">MOT12-like protein</fullName>
    </submittedName>
</protein>
<dbReference type="InterPro" id="IPR050327">
    <property type="entry name" value="Proton-linked_MCT"/>
</dbReference>
<keyword evidence="4" id="KW-1185">Reference proteome</keyword>
<organism evidence="3 4">
    <name type="scientific">Mya arenaria</name>
    <name type="common">Soft-shell clam</name>
    <dbReference type="NCBI Taxonomy" id="6604"/>
    <lineage>
        <taxon>Eukaryota</taxon>
        <taxon>Metazoa</taxon>
        <taxon>Spiralia</taxon>
        <taxon>Lophotrochozoa</taxon>
        <taxon>Mollusca</taxon>
        <taxon>Bivalvia</taxon>
        <taxon>Autobranchia</taxon>
        <taxon>Heteroconchia</taxon>
        <taxon>Euheterodonta</taxon>
        <taxon>Imparidentia</taxon>
        <taxon>Neoheterodontei</taxon>
        <taxon>Myida</taxon>
        <taxon>Myoidea</taxon>
        <taxon>Myidae</taxon>
        <taxon>Mya</taxon>
    </lineage>
</organism>
<evidence type="ECO:0000256" key="1">
    <source>
        <dbReference type="SAM" id="MobiDB-lite"/>
    </source>
</evidence>
<feature type="compositionally biased region" description="Acidic residues" evidence="1">
    <location>
        <begin position="276"/>
        <end position="285"/>
    </location>
</feature>
<keyword evidence="2" id="KW-0812">Transmembrane</keyword>
<evidence type="ECO:0000313" key="4">
    <source>
        <dbReference type="Proteomes" id="UP001164746"/>
    </source>
</evidence>
<dbReference type="Pfam" id="PF07690">
    <property type="entry name" value="MFS_1"/>
    <property type="match status" value="1"/>
</dbReference>
<dbReference type="Gene3D" id="1.20.1250.20">
    <property type="entry name" value="MFS general substrate transporter like domains"/>
    <property type="match status" value="1"/>
</dbReference>
<dbReference type="PANTHER" id="PTHR11360:SF284">
    <property type="entry name" value="EG:103B4.3 PROTEIN-RELATED"/>
    <property type="match status" value="1"/>
</dbReference>
<keyword evidence="2" id="KW-1133">Transmembrane helix</keyword>
<accession>A0ABY7G094</accession>
<feature type="non-terminal residue" evidence="3">
    <location>
        <position position="536"/>
    </location>
</feature>
<evidence type="ECO:0000313" key="3">
    <source>
        <dbReference type="EMBL" id="WAR27645.1"/>
    </source>
</evidence>
<dbReference type="SUPFAM" id="SSF103473">
    <property type="entry name" value="MFS general substrate transporter"/>
    <property type="match status" value="1"/>
</dbReference>
<evidence type="ECO:0000256" key="2">
    <source>
        <dbReference type="SAM" id="Phobius"/>
    </source>
</evidence>
<dbReference type="InterPro" id="IPR011701">
    <property type="entry name" value="MFS"/>
</dbReference>
<feature type="transmembrane region" description="Helical" evidence="2">
    <location>
        <begin position="137"/>
        <end position="156"/>
    </location>
</feature>
<dbReference type="InterPro" id="IPR036259">
    <property type="entry name" value="MFS_trans_sf"/>
</dbReference>
<dbReference type="EMBL" id="CP111026">
    <property type="protein sequence ID" value="WAR27645.1"/>
    <property type="molecule type" value="Genomic_DNA"/>
</dbReference>
<sequence>MDGRAPDGGWGWMIAASAFLATMFIDGVKYSFGVLFLELMGAFRGSKSETSLIMSLQLGAMLLSGPLSSALVNRFGCRRTALVGTFLAFIGFLASSFATSLIWLYVTFGIVAGVGFCLMNMPPYIMLSRYFDKRLSLAFGIGTTGSGIGTLLFNPLSKVLIDTYTWRGTILIEAGIILNGLLCALVLRPLPKKGLKMHAEENGIGKSEDDPIELRERLIAVDNDTEEEGFIDGIDKGDEKITLKKPNDFKEIHISNNQLHERGSKECAMKHSENIADTEDTEDTSEEKSKRLHENNEGAAGAKRWISFAPLKNPSFLLFILSNILTELALNVPFSFLPDLMVQKGYQRSQAVWILFIMGLMSTIARILLGFIADFQCINRAKLCGAILVVNGCLLVLVPFSFNYASFVAFGVIFGFTAGGSNSLRAVLIPHLFGVETAADTFGALYDATGGYILPFTVAGAEYALSGLLMHWRKKKKCVTGCKEIVRKEKRLEGESVTRNGVKRNKVRRMKWGEIMGAKKYGLKKSREKKGVRETQ</sequence>
<feature type="transmembrane region" description="Helical" evidence="2">
    <location>
        <begin position="80"/>
        <end position="97"/>
    </location>
</feature>
<feature type="transmembrane region" description="Helical" evidence="2">
    <location>
        <begin position="351"/>
        <end position="371"/>
    </location>
</feature>
<gene>
    <name evidence="3" type="ORF">MAR_013349</name>
</gene>
<name>A0ABY7G094_MYAAR</name>
<feature type="transmembrane region" description="Helical" evidence="2">
    <location>
        <begin position="12"/>
        <end position="32"/>
    </location>
</feature>
<proteinExistence type="predicted"/>
<feature type="transmembrane region" description="Helical" evidence="2">
    <location>
        <begin position="316"/>
        <end position="336"/>
    </location>
</feature>
<feature type="compositionally biased region" description="Basic and acidic residues" evidence="1">
    <location>
        <begin position="286"/>
        <end position="296"/>
    </location>
</feature>
<dbReference type="Proteomes" id="UP001164746">
    <property type="component" value="Chromosome 15"/>
</dbReference>
<feature type="transmembrane region" description="Helical" evidence="2">
    <location>
        <begin position="452"/>
        <end position="470"/>
    </location>
</feature>
<feature type="transmembrane region" description="Helical" evidence="2">
    <location>
        <begin position="383"/>
        <end position="416"/>
    </location>
</feature>
<feature type="transmembrane region" description="Helical" evidence="2">
    <location>
        <begin position="103"/>
        <end position="125"/>
    </location>
</feature>
<dbReference type="CDD" id="cd17352">
    <property type="entry name" value="MFS_MCT_SLC16"/>
    <property type="match status" value="1"/>
</dbReference>